<dbReference type="PANTHER" id="PTHR30536">
    <property type="entry name" value="ALTRONATE/GALACTARATE DEHYDRATASE"/>
    <property type="match status" value="1"/>
</dbReference>
<reference evidence="4 5" key="1">
    <citation type="submission" date="2018-11" db="EMBL/GenBank/DDBJ databases">
        <title>Tabrizicola sp. isolated from sediment of alpine lake.</title>
        <authorList>
            <person name="Liu Z."/>
        </authorList>
    </citation>
    <scope>NUCLEOTIDE SEQUENCE [LARGE SCALE GENOMIC DNA]</scope>
    <source>
        <strain evidence="4 5">DRYC-M-16</strain>
    </source>
</reference>
<evidence type="ECO:0000259" key="3">
    <source>
        <dbReference type="SMART" id="SM00858"/>
    </source>
</evidence>
<evidence type="ECO:0000256" key="1">
    <source>
        <dbReference type="ARBA" id="ARBA00010986"/>
    </source>
</evidence>
<evidence type="ECO:0000313" key="5">
    <source>
        <dbReference type="Proteomes" id="UP000297741"/>
    </source>
</evidence>
<name>A0ABY2KRH1_9RHOB</name>
<evidence type="ECO:0000256" key="2">
    <source>
        <dbReference type="ARBA" id="ARBA00023239"/>
    </source>
</evidence>
<dbReference type="Gene3D" id="2.30.130.110">
    <property type="match status" value="1"/>
</dbReference>
<dbReference type="InterPro" id="IPR013974">
    <property type="entry name" value="SAF"/>
</dbReference>
<dbReference type="CDD" id="cd11613">
    <property type="entry name" value="SAF_AH_GD"/>
    <property type="match status" value="1"/>
</dbReference>
<dbReference type="InterPro" id="IPR007392">
    <property type="entry name" value="GD_AH_second"/>
</dbReference>
<comment type="similarity">
    <text evidence="1">Belongs to the UxaA family.</text>
</comment>
<dbReference type="Proteomes" id="UP000297741">
    <property type="component" value="Unassembled WGS sequence"/>
</dbReference>
<dbReference type="Pfam" id="PF20629">
    <property type="entry name" value="GD_AH_C"/>
    <property type="match status" value="1"/>
</dbReference>
<accession>A0ABY2KRH1</accession>
<dbReference type="PANTHER" id="PTHR30536:SF5">
    <property type="entry name" value="ALTRONATE DEHYDRATASE"/>
    <property type="match status" value="1"/>
</dbReference>
<keyword evidence="5" id="KW-1185">Reference proteome</keyword>
<organism evidence="4 5">
    <name type="scientific">Pseudotabrizicola sediminis</name>
    <dbReference type="NCBI Taxonomy" id="2486418"/>
    <lineage>
        <taxon>Bacteria</taxon>
        <taxon>Pseudomonadati</taxon>
        <taxon>Pseudomonadota</taxon>
        <taxon>Alphaproteobacteria</taxon>
        <taxon>Rhodobacterales</taxon>
        <taxon>Paracoccaceae</taxon>
        <taxon>Pseudotabrizicola</taxon>
    </lineage>
</organism>
<comment type="caution">
    <text evidence="4">The sequence shown here is derived from an EMBL/GenBank/DDBJ whole genome shotgun (WGS) entry which is preliminary data.</text>
</comment>
<proteinExistence type="inferred from homology"/>
<evidence type="ECO:0000313" key="4">
    <source>
        <dbReference type="EMBL" id="TGD43844.1"/>
    </source>
</evidence>
<dbReference type="InterPro" id="IPR044144">
    <property type="entry name" value="SAF_UxaA/GarD"/>
</dbReference>
<dbReference type="SMART" id="SM00858">
    <property type="entry name" value="SAF"/>
    <property type="match status" value="1"/>
</dbReference>
<sequence length="528" mass="56640">MAVCRWRLYPPRPRAFHPCPNDLRPKLPISIRLNSDDNVDIALTDLAPGAEALGVTITTPVARGHKLANRAISMGENIRRYGQIIGAATQAIPAGAHVHVHNIAMSDHAQDYAFAAEARALPAANEDRTFLGFRRPDGKAGTRNYLGVLTSVNCSGSVARFIAEEAEKSDWFKLLGNVDGIVPIAHASGCGMSGSDEGYATLMRTLQGYAQNPNFGGILLVGLGCEVLQIPDLVGRGRMRADNNFRHMTIQQVGGTRKTVERGVEALREMADIANAYTREPIPVSELVIGMQCGGSDGYSGITANPALGVASDLLVQHGGTTILSETSEIYGAEHLLTRRAVSVEVGEKLIERIRWWEDYTARNKGEMNNNPSPGNKRGGLTTILEKSLGAVAKGGTAPMEDVYLFAEPITKKGFVFMDSPGYDPCSVTGQIASGANLIVFTTGRGSVSGYKPVPCIKVATNSEMFRHMEEDMDLNTGDIIDGGVSLADKGREMFEQFIRVASGEVTKSEALGFGGAEFVPWQIGAVM</sequence>
<dbReference type="InterPro" id="IPR052172">
    <property type="entry name" value="UxaA_altronate/galactarate_dh"/>
</dbReference>
<dbReference type="Pfam" id="PF04295">
    <property type="entry name" value="GD_AH_second"/>
    <property type="match status" value="1"/>
</dbReference>
<dbReference type="EMBL" id="RPEM01000004">
    <property type="protein sequence ID" value="TGD43844.1"/>
    <property type="molecule type" value="Genomic_DNA"/>
</dbReference>
<dbReference type="InterPro" id="IPR048332">
    <property type="entry name" value="GD_AH_C"/>
</dbReference>
<keyword evidence="2" id="KW-0456">Lyase</keyword>
<gene>
    <name evidence="4" type="ORF">EEB11_07645</name>
</gene>
<protein>
    <submittedName>
        <fullName evidence="4">Altronate dehydratase</fullName>
    </submittedName>
</protein>
<dbReference type="Pfam" id="PF08666">
    <property type="entry name" value="SAF"/>
    <property type="match status" value="1"/>
</dbReference>
<feature type="domain" description="SAF" evidence="3">
    <location>
        <begin position="37"/>
        <end position="104"/>
    </location>
</feature>